<organism evidence="1 2">
    <name type="scientific">Imperialibacter roseus</name>
    <dbReference type="NCBI Taxonomy" id="1324217"/>
    <lineage>
        <taxon>Bacteria</taxon>
        <taxon>Pseudomonadati</taxon>
        <taxon>Bacteroidota</taxon>
        <taxon>Cytophagia</taxon>
        <taxon>Cytophagales</taxon>
        <taxon>Flammeovirgaceae</taxon>
        <taxon>Imperialibacter</taxon>
    </lineage>
</organism>
<dbReference type="RefSeq" id="WP_317491022.1">
    <property type="nucleotide sequence ID" value="NZ_CP136051.1"/>
</dbReference>
<sequence length="206" mass="22782">MSTIKLYAKKDDFTSLPPKSTAISVTESTSMIPAYDIHEYNLAGLSVYGFSYQVNCVDSNFALASMTIPAYFEEARVVNGKRVDMHGLFLVNMGDSAGYLKEFFEDKRIFGPFGCPKRVLAKAGNGAGVSKEYFTFNNMRFYPFILPDFTIGYYVCDGAVPPRGGEPRGAWRAYDPAEDGVALDAPVTYDPTLGLYITRAAHIEPR</sequence>
<evidence type="ECO:0000313" key="1">
    <source>
        <dbReference type="EMBL" id="WOK08381.1"/>
    </source>
</evidence>
<dbReference type="EMBL" id="CP136051">
    <property type="protein sequence ID" value="WOK08381.1"/>
    <property type="molecule type" value="Genomic_DNA"/>
</dbReference>
<accession>A0ABZ0IUV5</accession>
<keyword evidence="2" id="KW-1185">Reference proteome</keyword>
<evidence type="ECO:0000313" key="2">
    <source>
        <dbReference type="Proteomes" id="UP001302349"/>
    </source>
</evidence>
<dbReference type="Proteomes" id="UP001302349">
    <property type="component" value="Chromosome"/>
</dbReference>
<proteinExistence type="predicted"/>
<name>A0ABZ0IUV5_9BACT</name>
<reference evidence="1 2" key="1">
    <citation type="journal article" date="2023" name="Microbiol. Resour. Announc.">
        <title>Complete Genome Sequence of Imperialibacter roseus strain P4T.</title>
        <authorList>
            <person name="Tizabi D.R."/>
            <person name="Bachvaroff T."/>
            <person name="Hill R.T."/>
        </authorList>
    </citation>
    <scope>NUCLEOTIDE SEQUENCE [LARGE SCALE GENOMIC DNA]</scope>
    <source>
        <strain evidence="1 2">P4T</strain>
    </source>
</reference>
<gene>
    <name evidence="1" type="ORF">RT717_06980</name>
</gene>
<protein>
    <submittedName>
        <fullName evidence="1">Uncharacterized protein</fullName>
    </submittedName>
</protein>